<organism evidence="1 2">
    <name type="scientific">Austropuccinia psidii MF-1</name>
    <dbReference type="NCBI Taxonomy" id="1389203"/>
    <lineage>
        <taxon>Eukaryota</taxon>
        <taxon>Fungi</taxon>
        <taxon>Dikarya</taxon>
        <taxon>Basidiomycota</taxon>
        <taxon>Pucciniomycotina</taxon>
        <taxon>Pucciniomycetes</taxon>
        <taxon>Pucciniales</taxon>
        <taxon>Sphaerophragmiaceae</taxon>
        <taxon>Austropuccinia</taxon>
    </lineage>
</organism>
<comment type="caution">
    <text evidence="1">The sequence shown here is derived from an EMBL/GenBank/DDBJ whole genome shotgun (WGS) entry which is preliminary data.</text>
</comment>
<protein>
    <submittedName>
        <fullName evidence="1">Uncharacterized protein</fullName>
    </submittedName>
</protein>
<accession>A0A9Q3KAZ2</accession>
<gene>
    <name evidence="1" type="ORF">O181_117793</name>
</gene>
<reference evidence="1" key="1">
    <citation type="submission" date="2021-03" db="EMBL/GenBank/DDBJ databases">
        <title>Draft genome sequence of rust myrtle Austropuccinia psidii MF-1, a brazilian biotype.</title>
        <authorList>
            <person name="Quecine M.C."/>
            <person name="Pachon D.M.R."/>
            <person name="Bonatelli M.L."/>
            <person name="Correr F.H."/>
            <person name="Franceschini L.M."/>
            <person name="Leite T.F."/>
            <person name="Margarido G.R.A."/>
            <person name="Almeida C.A."/>
            <person name="Ferrarezi J.A."/>
            <person name="Labate C.A."/>
        </authorList>
    </citation>
    <scope>NUCLEOTIDE SEQUENCE</scope>
    <source>
        <strain evidence="1">MF-1</strain>
    </source>
</reference>
<proteinExistence type="predicted"/>
<dbReference type="EMBL" id="AVOT02102062">
    <property type="protein sequence ID" value="MBW0578078.1"/>
    <property type="molecule type" value="Genomic_DNA"/>
</dbReference>
<keyword evidence="2" id="KW-1185">Reference proteome</keyword>
<evidence type="ECO:0000313" key="1">
    <source>
        <dbReference type="EMBL" id="MBW0578078.1"/>
    </source>
</evidence>
<name>A0A9Q3KAZ2_9BASI</name>
<evidence type="ECO:0000313" key="2">
    <source>
        <dbReference type="Proteomes" id="UP000765509"/>
    </source>
</evidence>
<sequence>MRPHRPPDETPTLPPHLHPHHSLRFHTPALTIFMLTWCTPDMLPTPLILTLAECPPDTTHPYACVVPSQHAPDTTYPYARRVPPNMLSTRLSFMLV</sequence>
<dbReference type="AlphaFoldDB" id="A0A9Q3KAZ2"/>
<dbReference type="Proteomes" id="UP000765509">
    <property type="component" value="Unassembled WGS sequence"/>
</dbReference>